<reference evidence="1 2" key="1">
    <citation type="submission" date="2010-08" db="EMBL/GenBank/DDBJ databases">
        <title>Complete sequence of Clostridium cellulovorans 743B.</title>
        <authorList>
            <consortium name="US DOE Joint Genome Institute"/>
            <person name="Lucas S."/>
            <person name="Copeland A."/>
            <person name="Lapidus A."/>
            <person name="Cheng J.-F."/>
            <person name="Bruce D."/>
            <person name="Goodwin L."/>
            <person name="Pitluck S."/>
            <person name="Chertkov O."/>
            <person name="Detter J.C."/>
            <person name="Han C."/>
            <person name="Tapia R."/>
            <person name="Land M."/>
            <person name="Hauser L."/>
            <person name="Chang Y.-J."/>
            <person name="Jeffries C."/>
            <person name="Kyrpides N."/>
            <person name="Ivanova N."/>
            <person name="Mikhailova N."/>
            <person name="Hemme C.L."/>
            <person name="Woyke T."/>
        </authorList>
    </citation>
    <scope>NUCLEOTIDE SEQUENCE [LARGE SCALE GENOMIC DNA]</scope>
    <source>
        <strain evidence="2">ATCC 35296 / DSM 3052 / OCM 3 / 743B</strain>
    </source>
</reference>
<dbReference type="eggNOG" id="ENOG5033BHY">
    <property type="taxonomic scope" value="Bacteria"/>
</dbReference>
<dbReference type="RefSeq" id="WP_013291754.1">
    <property type="nucleotide sequence ID" value="NC_014393.1"/>
</dbReference>
<name>D9SPZ6_CLOC7</name>
<gene>
    <name evidence="1" type="ordered locus">Clocel_2417</name>
</gene>
<accession>D9SPZ6</accession>
<protein>
    <submittedName>
        <fullName evidence="1">Uncharacterized protein</fullName>
    </submittedName>
</protein>
<dbReference type="HOGENOM" id="CLU_144049_1_0_9"/>
<dbReference type="Proteomes" id="UP000002730">
    <property type="component" value="Chromosome"/>
</dbReference>
<proteinExistence type="predicted"/>
<dbReference type="EMBL" id="CP002160">
    <property type="protein sequence ID" value="ADL52132.1"/>
    <property type="molecule type" value="Genomic_DNA"/>
</dbReference>
<dbReference type="KEGG" id="ccb:Clocel_2417"/>
<evidence type="ECO:0000313" key="1">
    <source>
        <dbReference type="EMBL" id="ADL52132.1"/>
    </source>
</evidence>
<dbReference type="AlphaFoldDB" id="D9SPZ6"/>
<evidence type="ECO:0000313" key="2">
    <source>
        <dbReference type="Proteomes" id="UP000002730"/>
    </source>
</evidence>
<keyword evidence="2" id="KW-1185">Reference proteome</keyword>
<dbReference type="OrthoDB" id="2652925at2"/>
<sequence length="102" mass="12264">MKNVCFENGIVVYDEFSVAIEKPLGNQLWELKEDLLQVKYFDKYRNIYIIDMGWYPEFNPLGKLKIVIVRNFQWDNPVYMRTGNIQDVYSILNDCIDYINRI</sequence>
<organism evidence="1 2">
    <name type="scientific">Clostridium cellulovorans (strain ATCC 35296 / DSM 3052 / OCM 3 / 743B)</name>
    <dbReference type="NCBI Taxonomy" id="573061"/>
    <lineage>
        <taxon>Bacteria</taxon>
        <taxon>Bacillati</taxon>
        <taxon>Bacillota</taxon>
        <taxon>Clostridia</taxon>
        <taxon>Eubacteriales</taxon>
        <taxon>Clostridiaceae</taxon>
        <taxon>Clostridium</taxon>
    </lineage>
</organism>